<evidence type="ECO:0000313" key="3">
    <source>
        <dbReference type="Proteomes" id="UP000199627"/>
    </source>
</evidence>
<evidence type="ECO:0000313" key="2">
    <source>
        <dbReference type="EMBL" id="SDQ50448.1"/>
    </source>
</evidence>
<dbReference type="OrthoDB" id="1238681at2"/>
<dbReference type="RefSeq" id="WP_089755421.1">
    <property type="nucleotide sequence ID" value="NZ_FNKL01000002.1"/>
</dbReference>
<feature type="transmembrane region" description="Helical" evidence="1">
    <location>
        <begin position="225"/>
        <end position="245"/>
    </location>
</feature>
<organism evidence="2 3">
    <name type="scientific">Chryseobacterium soldanellicola</name>
    <dbReference type="NCBI Taxonomy" id="311333"/>
    <lineage>
        <taxon>Bacteria</taxon>
        <taxon>Pseudomonadati</taxon>
        <taxon>Bacteroidota</taxon>
        <taxon>Flavobacteriia</taxon>
        <taxon>Flavobacteriales</taxon>
        <taxon>Weeksellaceae</taxon>
        <taxon>Chryseobacterium group</taxon>
        <taxon>Chryseobacterium</taxon>
    </lineage>
</organism>
<dbReference type="STRING" id="311333.SAMN05421664_1841"/>
<keyword evidence="1" id="KW-0472">Membrane</keyword>
<feature type="transmembrane region" description="Helical" evidence="1">
    <location>
        <begin position="122"/>
        <end position="144"/>
    </location>
</feature>
<proteinExistence type="predicted"/>
<accession>A0A1H1BES6</accession>
<gene>
    <name evidence="2" type="ORF">SAMN05421664_1841</name>
</gene>
<keyword evidence="1" id="KW-1133">Transmembrane helix</keyword>
<dbReference type="AlphaFoldDB" id="A0A1H1BES6"/>
<dbReference type="EMBL" id="FNKL01000002">
    <property type="protein sequence ID" value="SDQ50448.1"/>
    <property type="molecule type" value="Genomic_DNA"/>
</dbReference>
<feature type="transmembrane region" description="Helical" evidence="1">
    <location>
        <begin position="181"/>
        <end position="202"/>
    </location>
</feature>
<name>A0A1H1BES6_9FLAO</name>
<keyword evidence="1" id="KW-0812">Transmembrane</keyword>
<sequence length="260" mass="30343">MTTDRLTEEQKLQIETNLNTNKKDLKFTNFEIRNNNIFFQFTENLIFTKIKTVYCLFDFLVDLFKKLNISEQNKCHNCETNQKINYYNLNDIGIILCNTCFYQTNNSFYEIERERIAKEKNYLTGFLGSIVFSIPGIIAWSLFAVYLERLASGMVLIITYLELIGYDYFKGRHGKLTKYIIVLTNIVSIIIANVITIIASLVKEGSSINHAILEFQTSQVAKNVFTQNIIISFILAFLIWIWLLFIKKDKKLILKPADKF</sequence>
<reference evidence="3" key="1">
    <citation type="submission" date="2016-10" db="EMBL/GenBank/DDBJ databases">
        <authorList>
            <person name="Varghese N."/>
            <person name="Submissions S."/>
        </authorList>
    </citation>
    <scope>NUCLEOTIDE SEQUENCE [LARGE SCALE GENOMIC DNA]</scope>
    <source>
        <strain evidence="3">DSM 17072</strain>
    </source>
</reference>
<protein>
    <submittedName>
        <fullName evidence="2">Uncharacterized protein</fullName>
    </submittedName>
</protein>
<dbReference type="Proteomes" id="UP000199627">
    <property type="component" value="Unassembled WGS sequence"/>
</dbReference>
<keyword evidence="3" id="KW-1185">Reference proteome</keyword>
<feature type="transmembrane region" description="Helical" evidence="1">
    <location>
        <begin position="150"/>
        <end position="169"/>
    </location>
</feature>
<evidence type="ECO:0000256" key="1">
    <source>
        <dbReference type="SAM" id="Phobius"/>
    </source>
</evidence>